<name>F2I9X5_FLUTR</name>
<dbReference type="AlphaFoldDB" id="F2I9X5"/>
<dbReference type="STRING" id="755732.Fluta_2147"/>
<dbReference type="HOGENOM" id="CLU_077104_0_1_10"/>
<evidence type="ECO:0000313" key="2">
    <source>
        <dbReference type="EMBL" id="AEA44133.1"/>
    </source>
</evidence>
<dbReference type="RefSeq" id="WP_013686903.1">
    <property type="nucleotide sequence ID" value="NC_015321.1"/>
</dbReference>
<reference evidence="3" key="2">
    <citation type="submission" date="2011-02" db="EMBL/GenBank/DDBJ databases">
        <title>The complete genome of Fluviicola taffensis DSM 16823.</title>
        <authorList>
            <consortium name="US DOE Joint Genome Institute (JGI-PGF)"/>
            <person name="Lucas S."/>
            <person name="Copeland A."/>
            <person name="Lapidus A."/>
            <person name="Bruce D."/>
            <person name="Goodwin L."/>
            <person name="Pitluck S."/>
            <person name="Kyrpides N."/>
            <person name="Mavromatis K."/>
            <person name="Ivanova N."/>
            <person name="Mikhailova N."/>
            <person name="Pagani I."/>
            <person name="Chertkov O."/>
            <person name="Detter J.C."/>
            <person name="Han C."/>
            <person name="Tapia R."/>
            <person name="Land M."/>
            <person name="Hauser L."/>
            <person name="Markowitz V."/>
            <person name="Cheng J.-F."/>
            <person name="Hugenholtz P."/>
            <person name="Woyke T."/>
            <person name="Wu D."/>
            <person name="Tindall B."/>
            <person name="Pomrenke H.G."/>
            <person name="Brambilla E."/>
            <person name="Klenk H.-P."/>
            <person name="Eisen J.A."/>
        </authorList>
    </citation>
    <scope>NUCLEOTIDE SEQUENCE [LARGE SCALE GENOMIC DNA]</scope>
    <source>
        <strain evidence="3">DSM 16823 / RW262 / RW262</strain>
    </source>
</reference>
<dbReference type="SUPFAM" id="SSF47781">
    <property type="entry name" value="RuvA domain 2-like"/>
    <property type="match status" value="2"/>
</dbReference>
<keyword evidence="1" id="KW-0812">Transmembrane</keyword>
<dbReference type="Gene3D" id="1.10.150.280">
    <property type="entry name" value="AF1531-like domain"/>
    <property type="match status" value="2"/>
</dbReference>
<dbReference type="InterPro" id="IPR051675">
    <property type="entry name" value="Endo/Exo/Phosphatase_dom_1"/>
</dbReference>
<evidence type="ECO:0000256" key="1">
    <source>
        <dbReference type="SAM" id="Phobius"/>
    </source>
</evidence>
<dbReference type="EMBL" id="CP002542">
    <property type="protein sequence ID" value="AEA44133.1"/>
    <property type="molecule type" value="Genomic_DNA"/>
</dbReference>
<dbReference type="Proteomes" id="UP000007463">
    <property type="component" value="Chromosome"/>
</dbReference>
<accession>F2I9X5</accession>
<dbReference type="PANTHER" id="PTHR21180">
    <property type="entry name" value="ENDONUCLEASE/EXONUCLEASE/PHOSPHATASE FAMILY DOMAIN-CONTAINING PROTEIN 1"/>
    <property type="match status" value="1"/>
</dbReference>
<dbReference type="KEGG" id="fte:Fluta_2147"/>
<evidence type="ECO:0000313" key="3">
    <source>
        <dbReference type="Proteomes" id="UP000007463"/>
    </source>
</evidence>
<gene>
    <name evidence="2" type="ordered locus">Fluta_2147</name>
</gene>
<feature type="transmembrane region" description="Helical" evidence="1">
    <location>
        <begin position="12"/>
        <end position="34"/>
    </location>
</feature>
<dbReference type="Pfam" id="PF12836">
    <property type="entry name" value="HHH_3"/>
    <property type="match status" value="2"/>
</dbReference>
<proteinExistence type="predicted"/>
<sequence length="288" mass="34204">MTHFHYSKSTKRGIFIFTVLLIAVFVLPDLIQYFRPKSKIEINQWTIQEKQAVQKLSRETTTNYRKNWKEGRYSKPVSKFNPNEYTLEQWMALGLSEKQSAIVLKFTNRKIYSNEELKRVFVISNELFELIKDSTIYPERPKNFDKQTEYILEQELIVLDVNRVTLDEMLAARDISVFDAKQIIKYRDELGGFYSKDQLNEVWQATPEKVILWEKHIQIDLKNVKTININNCSSKQLSFHPYISWNLANSLVKLRTQIGSYKEVQEIKKSVLMTDELYEKLKHYLIVE</sequence>
<protein>
    <submittedName>
        <fullName evidence="2">Uncharacterized protein</fullName>
    </submittedName>
</protein>
<dbReference type="InterPro" id="IPR010994">
    <property type="entry name" value="RuvA_2-like"/>
</dbReference>
<keyword evidence="1" id="KW-0472">Membrane</keyword>
<organism evidence="2 3">
    <name type="scientific">Fluviicola taffensis (strain DSM 16823 / NCIMB 13979 / RW262)</name>
    <dbReference type="NCBI Taxonomy" id="755732"/>
    <lineage>
        <taxon>Bacteria</taxon>
        <taxon>Pseudomonadati</taxon>
        <taxon>Bacteroidota</taxon>
        <taxon>Flavobacteriia</taxon>
        <taxon>Flavobacteriales</taxon>
        <taxon>Crocinitomicaceae</taxon>
        <taxon>Fluviicola</taxon>
    </lineage>
</organism>
<dbReference type="OrthoDB" id="981124at2"/>
<keyword evidence="1" id="KW-1133">Transmembrane helix</keyword>
<keyword evidence="3" id="KW-1185">Reference proteome</keyword>
<dbReference type="PANTHER" id="PTHR21180:SF32">
    <property type="entry name" value="ENDONUCLEASE_EXONUCLEASE_PHOSPHATASE FAMILY DOMAIN-CONTAINING PROTEIN 1"/>
    <property type="match status" value="1"/>
</dbReference>
<reference evidence="2 3" key="1">
    <citation type="journal article" date="2011" name="Stand. Genomic Sci.">
        <title>Complete genome sequence of the gliding freshwater bacterium Fluviicola taffensis type strain (RW262).</title>
        <authorList>
            <person name="Woyke T."/>
            <person name="Chertkov O."/>
            <person name="Lapidus A."/>
            <person name="Nolan M."/>
            <person name="Lucas S."/>
            <person name="Del Rio T.G."/>
            <person name="Tice H."/>
            <person name="Cheng J.F."/>
            <person name="Tapia R."/>
            <person name="Han C."/>
            <person name="Goodwin L."/>
            <person name="Pitluck S."/>
            <person name="Liolios K."/>
            <person name="Pagani I."/>
            <person name="Ivanova N."/>
            <person name="Huntemann M."/>
            <person name="Mavromatis K."/>
            <person name="Mikhailova N."/>
            <person name="Pati A."/>
            <person name="Chen A."/>
            <person name="Palaniappan K."/>
            <person name="Land M."/>
            <person name="Hauser L."/>
            <person name="Brambilla E.M."/>
            <person name="Rohde M."/>
            <person name="Mwirichia R."/>
            <person name="Sikorski J."/>
            <person name="Tindall B.J."/>
            <person name="Goker M."/>
            <person name="Bristow J."/>
            <person name="Eisen J.A."/>
            <person name="Markowitz V."/>
            <person name="Hugenholtz P."/>
            <person name="Klenk H.P."/>
            <person name="Kyrpides N.C."/>
        </authorList>
    </citation>
    <scope>NUCLEOTIDE SEQUENCE [LARGE SCALE GENOMIC DNA]</scope>
    <source>
        <strain evidence="3">DSM 16823 / RW262 / RW262</strain>
    </source>
</reference>
<dbReference type="eggNOG" id="COG1555">
    <property type="taxonomic scope" value="Bacteria"/>
</dbReference>